<name>A0AAW2FTH5_9HYME</name>
<comment type="caution">
    <text evidence="2">The sequence shown here is derived from an EMBL/GenBank/DDBJ whole genome shotgun (WGS) entry which is preliminary data.</text>
</comment>
<reference evidence="2 3" key="1">
    <citation type="submission" date="2023-03" db="EMBL/GenBank/DDBJ databases">
        <title>High recombination rates correlate with genetic variation in Cardiocondyla obscurior ants.</title>
        <authorList>
            <person name="Errbii M."/>
        </authorList>
    </citation>
    <scope>NUCLEOTIDE SEQUENCE [LARGE SCALE GENOMIC DNA]</scope>
    <source>
        <strain evidence="2">Alpha-2009</strain>
        <tissue evidence="2">Whole body</tissue>
    </source>
</reference>
<proteinExistence type="predicted"/>
<dbReference type="EMBL" id="JADYXP020000008">
    <property type="protein sequence ID" value="KAL0118444.1"/>
    <property type="molecule type" value="Genomic_DNA"/>
</dbReference>
<evidence type="ECO:0000313" key="2">
    <source>
        <dbReference type="EMBL" id="KAL0118444.1"/>
    </source>
</evidence>
<protein>
    <submittedName>
        <fullName evidence="2">Uncharacterized protein</fullName>
    </submittedName>
</protein>
<keyword evidence="3" id="KW-1185">Reference proteome</keyword>
<feature type="signal peptide" evidence="1">
    <location>
        <begin position="1"/>
        <end position="17"/>
    </location>
</feature>
<evidence type="ECO:0000313" key="3">
    <source>
        <dbReference type="Proteomes" id="UP001430953"/>
    </source>
</evidence>
<keyword evidence="1" id="KW-0732">Signal</keyword>
<feature type="chain" id="PRO_5043699614" evidence="1">
    <location>
        <begin position="18"/>
        <end position="56"/>
    </location>
</feature>
<organism evidence="2 3">
    <name type="scientific">Cardiocondyla obscurior</name>
    <dbReference type="NCBI Taxonomy" id="286306"/>
    <lineage>
        <taxon>Eukaryota</taxon>
        <taxon>Metazoa</taxon>
        <taxon>Ecdysozoa</taxon>
        <taxon>Arthropoda</taxon>
        <taxon>Hexapoda</taxon>
        <taxon>Insecta</taxon>
        <taxon>Pterygota</taxon>
        <taxon>Neoptera</taxon>
        <taxon>Endopterygota</taxon>
        <taxon>Hymenoptera</taxon>
        <taxon>Apocrita</taxon>
        <taxon>Aculeata</taxon>
        <taxon>Formicoidea</taxon>
        <taxon>Formicidae</taxon>
        <taxon>Myrmicinae</taxon>
        <taxon>Cardiocondyla</taxon>
    </lineage>
</organism>
<gene>
    <name evidence="2" type="ORF">PUN28_009240</name>
</gene>
<evidence type="ECO:0000256" key="1">
    <source>
        <dbReference type="SAM" id="SignalP"/>
    </source>
</evidence>
<dbReference type="AlphaFoldDB" id="A0AAW2FTH5"/>
<sequence>MCHVCCVCLTYFDLCTVASLLLSPHYPTSALFYLIGIKIHENASRTGRYFSLTKSH</sequence>
<accession>A0AAW2FTH5</accession>
<dbReference type="Proteomes" id="UP001430953">
    <property type="component" value="Unassembled WGS sequence"/>
</dbReference>